<reference evidence="1" key="1">
    <citation type="submission" date="2021-03" db="EMBL/GenBank/DDBJ databases">
        <title>A new species, PO-11, isolated from a karst cave deposit.</title>
        <authorList>
            <person name="Zhaoxiaoyong W."/>
        </authorList>
    </citation>
    <scope>NUCLEOTIDE SEQUENCE</scope>
    <source>
        <strain evidence="1">PO-11</strain>
    </source>
</reference>
<dbReference type="InterPro" id="IPR048000">
    <property type="entry name" value="TnsA-like"/>
</dbReference>
<dbReference type="NCBIfam" id="NF033179">
    <property type="entry name" value="TnsA_like_Actin"/>
    <property type="match status" value="1"/>
</dbReference>
<dbReference type="AlphaFoldDB" id="A0A939HKI6"/>
<keyword evidence="1" id="KW-0255">Endonuclease</keyword>
<proteinExistence type="predicted"/>
<gene>
    <name evidence="1" type="ORF">J1902_13595</name>
</gene>
<sequence>MGRSMTASDILAGQHDLAGTLTFRERFNSAPTTAYLADCWMVPFQHAQPIRLQAAFKGQRNVAGLWWCATNQRHVGFESWCERDQLMSLDFDPNVIVISSQPFRITLPPSLPQHSHVPDYFIRRGDGSAVVLDVRPDARVKPADEDVFQATKDLCASISWRYQRLGALPPVLWANLRWLAGYRHPRCSREPIATILHRPS</sequence>
<organism evidence="1 2">
    <name type="scientific">Arthrobacter cavernae</name>
    <dbReference type="NCBI Taxonomy" id="2817681"/>
    <lineage>
        <taxon>Bacteria</taxon>
        <taxon>Bacillati</taxon>
        <taxon>Actinomycetota</taxon>
        <taxon>Actinomycetes</taxon>
        <taxon>Micrococcales</taxon>
        <taxon>Micrococcaceae</taxon>
        <taxon>Arthrobacter</taxon>
    </lineage>
</organism>
<evidence type="ECO:0000313" key="2">
    <source>
        <dbReference type="Proteomes" id="UP000664164"/>
    </source>
</evidence>
<name>A0A939HKI6_9MICC</name>
<accession>A0A939HKI6</accession>
<keyword evidence="2" id="KW-1185">Reference proteome</keyword>
<dbReference type="RefSeq" id="WP_207616851.1">
    <property type="nucleotide sequence ID" value="NZ_JAFNLL010000033.1"/>
</dbReference>
<keyword evidence="1" id="KW-0540">Nuclease</keyword>
<protein>
    <submittedName>
        <fullName evidence="1">TnsA-like heteromeric transposase endonuclease subunit</fullName>
    </submittedName>
</protein>
<keyword evidence="1" id="KW-0378">Hydrolase</keyword>
<dbReference type="EMBL" id="JAFNLL010000033">
    <property type="protein sequence ID" value="MBO1268988.1"/>
    <property type="molecule type" value="Genomic_DNA"/>
</dbReference>
<dbReference type="Proteomes" id="UP000664164">
    <property type="component" value="Unassembled WGS sequence"/>
</dbReference>
<dbReference type="GO" id="GO:0004519">
    <property type="term" value="F:endonuclease activity"/>
    <property type="evidence" value="ECO:0007669"/>
    <property type="project" value="UniProtKB-KW"/>
</dbReference>
<comment type="caution">
    <text evidence="1">The sequence shown here is derived from an EMBL/GenBank/DDBJ whole genome shotgun (WGS) entry which is preliminary data.</text>
</comment>
<evidence type="ECO:0000313" key="1">
    <source>
        <dbReference type="EMBL" id="MBO1268988.1"/>
    </source>
</evidence>